<feature type="chain" id="PRO_5034613703" evidence="4">
    <location>
        <begin position="22"/>
        <end position="1919"/>
    </location>
</feature>
<dbReference type="Ensembl" id="ENSAMXT00005045477.1">
    <property type="protein sequence ID" value="ENSAMXP00005041788.1"/>
    <property type="gene ID" value="ENSAMXG00005019527.1"/>
</dbReference>
<dbReference type="Proteomes" id="UP000694621">
    <property type="component" value="Unplaced"/>
</dbReference>
<feature type="domain" description="Stereocilin LRR" evidence="5">
    <location>
        <begin position="836"/>
        <end position="1237"/>
    </location>
</feature>
<dbReference type="GO" id="GO:0007160">
    <property type="term" value="P:cell-matrix adhesion"/>
    <property type="evidence" value="ECO:0007669"/>
    <property type="project" value="TreeGrafter"/>
</dbReference>
<evidence type="ECO:0000259" key="5">
    <source>
        <dbReference type="Pfam" id="PF21058"/>
    </source>
</evidence>
<evidence type="ECO:0000256" key="3">
    <source>
        <dbReference type="SAM" id="MobiDB-lite"/>
    </source>
</evidence>
<accession>A0A8B9KU68</accession>
<feature type="region of interest" description="Disordered" evidence="3">
    <location>
        <begin position="430"/>
        <end position="474"/>
    </location>
</feature>
<feature type="signal peptide" evidence="4">
    <location>
        <begin position="1"/>
        <end position="21"/>
    </location>
</feature>
<reference evidence="6" key="1">
    <citation type="submission" date="2025-08" db="UniProtKB">
        <authorList>
            <consortium name="Ensembl"/>
        </authorList>
    </citation>
    <scope>IDENTIFICATION</scope>
</reference>
<sequence>MGKFGIGIIMWMIVLLNKASAIAKGGKTDDQREVILKELVEIWRKGGGWYPRKERLSLERQQEEQIHSVVQSIVGGLKSLGLLPKKPTGLPSLRKPLDRNRLSGFLYNISMYLQEMSAELDDGDQPFSSDQFWENLLYSLLHSDGRPSFGQWDGRIPPRPSFKLQDLFLSLRGSPHWDGLLGLVQSILTFMERQPQKPILKFVSQNWNTISALLDTVLQALVSGTYGQASAGLQGFICVLKGRNDCAFNLSWLQQLLAFLETRNWKPVVNLHPAGVATDHRDGILSTGRFKPFSVPPEVLQEENYYLNNASDETESLTSMQKLLLQALLRSNAAERALQFAEHNPALLQGLDGLRRGLLHRVGNTVYGNLRRKVSRVTMALLDDLGSMVGEPRSSQQGRCSVGDLRQLILWGIRHNLTWNAQAMGFTSQGMPSRPTFMSCAPSEEEKSNSRQQPSTKRTKIHQPQPTYQDQPDTTDLSASAEILEAACNASIPGLTGVSNFTVFLYCNLFEGDEATLDPEISQTMPDLHASCTNAAWYLTAAEEDFLWVHVCSEFFAQEFNNTVCANSSFWLQRAQQAALSKDYHYLNQSSIDDLCLQLSTEVSASPATDLTEDCLEMLSTRSLSAHDFRRCFLPNNSALILALCGNGSSSLPLDGWAAEYCSKVLPKDSQHVSKDKLCNFSNWTANHFLNSTLLELCGDTAGLRDHICKNMSRYLMLVRRQPLLLDYCNPNSKQGTKCVLQQLFDMLPAPYDFDTSQLCVNPVPILQEALHKLSLCEGVMDERVGWLATVSYVLRVLDFVVGLSAGLEEGEREVRQGLGQAILLSSLLDNASFWATLRPDASVSVLRTVGVFLRRERNPSVKEDLLSCFSPVLWDLIQKEDNSSALRFLLQEYLQMPRERIRSLVLSAEKDAVKRFLSHVHQSWDQLQVETIQSSPKEQEAMETMTAAFIHKFPRVTPELFVDLSQFIPYMSVSDIMSFPASLMVNDSVLMAISDHSSEMKSPQKQAFAKRLLQSSVVGDVPTWPPYFLTSILPLLPHLPVSHFQQLTSQQLSPLLDLLANSSLDATRGRHVLRTMFSKRKNLTSDTIMRLGILVCYLNSDELHRFLSTSPVSPALWLQLAKCISEGHVSGNGRLSHWLGLTLQSLNTSILSSSTLASLHGVLPQLGASFLQSLSSSELLELFYLPDIPTFPPAQAFQILSKLFQEMNISANTLCRLKPLLTGLAPVFLRNLRVHDMIGTSNCQCWSSLLTDLQPAHRSMVYSAIQEALESSSTNTTLYLHCFLPAISLKQLNAMELNGQTIMHRLPLYKNLPWSHQQAQLLFRMIQQTENITRDTVLRLGRIASGVSCNRLRLWANESDFSELLQFITELPGGLRPALRKCVLEELRKRPNMDLNGFSSSFAAGLPLMMIERLSNTSLMAVLNHVRRHFIDFLQLPRHKQMALAEKAIDVLGISDDRVSGASMDRLGPLLLFLDRDALAKVDREALKLRLEELKQYCMPSDSFREIASLLTERSMLGEPKSWTVGDVEHVGRLVFILSPQQIRSLPLDDLGKDTVEQVLQSQWRWQDSTLGKVCADLKGLKDKIYSLIHKIIKGRRWTRREPTPNCADVKGTFPSAWRWYQLSRMKRRELEECVEFMGLDASLDSDQRGALWAELRPLYRPVKGLRPEHLMELGVIVTEMGERELQSANLSDLAVVAQLGSLTEWSSKKMRAALQSIMRRRKQKPEELGVVELVSLDHLLCGFTPSEIARLDPSNLSVAALFLRETVLPCSEDQTEALTARLSNTMGFGPVSSWGSEVFTEIGTLAAGLDDMVLTALVEEQIGGLTPAAIALIPPRKMTVVFSATQLSWLSAEQAWAVTEEQWEELDSEQRQALTVAQYEGDVMLAHRGRNQAPSLQFADKLTACALFLLCILWHLL</sequence>
<keyword evidence="2" id="KW-0325">Glycoprotein</keyword>
<dbReference type="GO" id="GO:0009986">
    <property type="term" value="C:cell surface"/>
    <property type="evidence" value="ECO:0007669"/>
    <property type="project" value="TreeGrafter"/>
</dbReference>
<dbReference type="PANTHER" id="PTHR23412">
    <property type="entry name" value="STEREOCILIN RELATED"/>
    <property type="match status" value="1"/>
</dbReference>
<evidence type="ECO:0000256" key="2">
    <source>
        <dbReference type="ARBA" id="ARBA00023180"/>
    </source>
</evidence>
<evidence type="ECO:0000256" key="1">
    <source>
        <dbReference type="ARBA" id="ARBA00022729"/>
    </source>
</evidence>
<name>A0A8B9KU68_ASTMX</name>
<dbReference type="PANTHER" id="PTHR23412:SF14">
    <property type="entry name" value="STEREOCILIN-RELATED"/>
    <property type="match status" value="1"/>
</dbReference>
<dbReference type="InterPro" id="IPR048992">
    <property type="entry name" value="Stereocilin_LRR"/>
</dbReference>
<organism evidence="6 7">
    <name type="scientific">Astyanax mexicanus</name>
    <name type="common">Blind cave fish</name>
    <name type="synonym">Astyanax fasciatus mexicanus</name>
    <dbReference type="NCBI Taxonomy" id="7994"/>
    <lineage>
        <taxon>Eukaryota</taxon>
        <taxon>Metazoa</taxon>
        <taxon>Chordata</taxon>
        <taxon>Craniata</taxon>
        <taxon>Vertebrata</taxon>
        <taxon>Euteleostomi</taxon>
        <taxon>Actinopterygii</taxon>
        <taxon>Neopterygii</taxon>
        <taxon>Teleostei</taxon>
        <taxon>Ostariophysi</taxon>
        <taxon>Characiformes</taxon>
        <taxon>Characoidei</taxon>
        <taxon>Acestrorhamphidae</taxon>
        <taxon>Acestrorhamphinae</taxon>
        <taxon>Astyanax</taxon>
    </lineage>
</organism>
<dbReference type="GO" id="GO:0032426">
    <property type="term" value="C:stereocilium tip"/>
    <property type="evidence" value="ECO:0007669"/>
    <property type="project" value="TreeGrafter"/>
</dbReference>
<feature type="compositionally biased region" description="Low complexity" evidence="3">
    <location>
        <begin position="463"/>
        <end position="474"/>
    </location>
</feature>
<dbReference type="GO" id="GO:0060091">
    <property type="term" value="C:kinocilium"/>
    <property type="evidence" value="ECO:0007669"/>
    <property type="project" value="TreeGrafter"/>
</dbReference>
<protein>
    <submittedName>
        <fullName evidence="6">Stereocilin-like</fullName>
    </submittedName>
</protein>
<proteinExistence type="predicted"/>
<evidence type="ECO:0000256" key="4">
    <source>
        <dbReference type="SAM" id="SignalP"/>
    </source>
</evidence>
<evidence type="ECO:0000313" key="7">
    <source>
        <dbReference type="Proteomes" id="UP000694621"/>
    </source>
</evidence>
<dbReference type="InterPro" id="IPR026664">
    <property type="entry name" value="Stereocilin-rel"/>
</dbReference>
<evidence type="ECO:0000313" key="6">
    <source>
        <dbReference type="Ensembl" id="ENSAMXP00005041788.1"/>
    </source>
</evidence>
<dbReference type="Pfam" id="PF21058">
    <property type="entry name" value="Stereocilin"/>
    <property type="match status" value="1"/>
</dbReference>
<keyword evidence="1 4" id="KW-0732">Signal</keyword>